<proteinExistence type="inferred from homology"/>
<keyword evidence="8 9" id="KW-0793">Thylakoid</keyword>
<dbReference type="InterPro" id="IPR001469">
    <property type="entry name" value="ATP_synth_F1_dsu/esu"/>
</dbReference>
<dbReference type="SUPFAM" id="SSF51344">
    <property type="entry name" value="Epsilon subunit of F1F0-ATP synthase N-terminal domain"/>
    <property type="match status" value="1"/>
</dbReference>
<dbReference type="InterPro" id="IPR020546">
    <property type="entry name" value="ATP_synth_F1_dsu/esu_N"/>
</dbReference>
<evidence type="ECO:0000313" key="11">
    <source>
        <dbReference type="EMBL" id="AGL12028.1"/>
    </source>
</evidence>
<sequence>MSLEMSIIIPNRIFLKDTVKEIILPTLTGQIGILNNHIPLFTGLDVGVISIRSESSSTWVTVVVTGGFALVNNNKITILVNEAEFGTDINYEEAEKSFNKAKESLQNFSDNKKKLEFATLYRKAKVRFQVSQKSNK</sequence>
<gene>
    <name evidence="8 11" type="primary">atpE</name>
</gene>
<geneLocation type="chloroplast" evidence="11"/>
<accession>A0A023HHY2</accession>
<keyword evidence="3 8" id="KW-0813">Transport</keyword>
<dbReference type="Pfam" id="PF02823">
    <property type="entry name" value="ATP-synt_DE_N"/>
    <property type="match status" value="1"/>
</dbReference>
<keyword evidence="8 9" id="KW-0375">Hydrogen ion transport</keyword>
<reference evidence="11" key="1">
    <citation type="journal article" date="2014" name="Phycologia">
        <title>Characterization of Euglenaformis gen. nov. and the chloroplast genome of Euglenaformis [Euglena] proxima (Euglenophyta).</title>
        <authorList>
            <person name="Bennett M.S."/>
            <person name="Wiegert K.E."/>
            <person name="Triemer R.E."/>
        </authorList>
    </citation>
    <scope>NUCLEOTIDE SEQUENCE</scope>
    <source>
        <strain evidence="11">SAG 1224-11a</strain>
    </source>
</reference>
<keyword evidence="4 8" id="KW-0406">Ion transport</keyword>
<keyword evidence="7 8" id="KW-0066">ATP synthesis</keyword>
<dbReference type="Gene3D" id="2.60.15.10">
    <property type="entry name" value="F0F1 ATP synthase delta/epsilon subunit, N-terminal"/>
    <property type="match status" value="1"/>
</dbReference>
<comment type="subunit">
    <text evidence="8 9">F-type ATPases have 2 components, CF(1) - the catalytic core - and CF(0) - the membrane proton channel. CF(1) has five subunits: alpha(3), beta(3), gamma(1), delta(1), epsilon(1). CF(0) has three main subunits: a, b and c.</text>
</comment>
<protein>
    <recommendedName>
        <fullName evidence="8 9">ATP synthase epsilon chain, chloroplastic</fullName>
    </recommendedName>
    <alternativeName>
        <fullName evidence="8">ATP synthase F1 sector epsilon subunit</fullName>
    </alternativeName>
    <alternativeName>
        <fullName evidence="8">F-ATPase epsilon subunit</fullName>
    </alternativeName>
</protein>
<dbReference type="RefSeq" id="YP_009032762.1">
    <property type="nucleotide sequence ID" value="NC_024154.1"/>
</dbReference>
<dbReference type="GO" id="GO:0009535">
    <property type="term" value="C:chloroplast thylakoid membrane"/>
    <property type="evidence" value="ECO:0007669"/>
    <property type="project" value="UniProtKB-SubCell"/>
</dbReference>
<keyword evidence="9 11" id="KW-0934">Plastid</keyword>
<dbReference type="GO" id="GO:0045259">
    <property type="term" value="C:proton-transporting ATP synthase complex"/>
    <property type="evidence" value="ECO:0007669"/>
    <property type="project" value="UniProtKB-KW"/>
</dbReference>
<dbReference type="PANTHER" id="PTHR13822:SF10">
    <property type="entry name" value="ATP SYNTHASE EPSILON CHAIN, CHLOROPLASTIC"/>
    <property type="match status" value="1"/>
</dbReference>
<comment type="subcellular location">
    <subcellularLocation>
        <location evidence="1">Membrane</location>
        <topology evidence="1">Peripheral membrane protein</topology>
    </subcellularLocation>
    <subcellularLocation>
        <location evidence="8">Plastid</location>
        <location evidence="8">Chloroplast thylakoid membrane</location>
        <topology evidence="8">Peripheral membrane protein</topology>
    </subcellularLocation>
</comment>
<dbReference type="GeneID" id="19522621"/>
<comment type="similarity">
    <text evidence="2 8 9">Belongs to the ATPase epsilon chain family.</text>
</comment>
<dbReference type="PANTHER" id="PTHR13822">
    <property type="entry name" value="ATP SYNTHASE DELTA/EPSILON CHAIN"/>
    <property type="match status" value="1"/>
</dbReference>
<dbReference type="HAMAP" id="MF_00530">
    <property type="entry name" value="ATP_synth_epsil_bac"/>
    <property type="match status" value="1"/>
</dbReference>
<dbReference type="CDD" id="cd12152">
    <property type="entry name" value="F1-ATPase_delta"/>
    <property type="match status" value="1"/>
</dbReference>
<dbReference type="GO" id="GO:0046933">
    <property type="term" value="F:proton-transporting ATP synthase activity, rotational mechanism"/>
    <property type="evidence" value="ECO:0007669"/>
    <property type="project" value="UniProtKB-UniRule"/>
</dbReference>
<evidence type="ECO:0000256" key="5">
    <source>
        <dbReference type="ARBA" id="ARBA00023136"/>
    </source>
</evidence>
<organism evidence="11">
    <name type="scientific">Euglenaformis proxima</name>
    <dbReference type="NCBI Taxonomy" id="299110"/>
    <lineage>
        <taxon>Eukaryota</taxon>
        <taxon>Discoba</taxon>
        <taxon>Euglenozoa</taxon>
        <taxon>Euglenida</taxon>
        <taxon>Spirocuta</taxon>
        <taxon>Euglenophyceae</taxon>
        <taxon>Euglenales</taxon>
        <taxon>Euglenaceae</taxon>
        <taxon>Euglenaformis</taxon>
    </lineage>
</organism>
<evidence type="ECO:0000256" key="6">
    <source>
        <dbReference type="ARBA" id="ARBA00023196"/>
    </source>
</evidence>
<name>A0A023HHY2_9EUGL</name>
<dbReference type="GO" id="GO:0005524">
    <property type="term" value="F:ATP binding"/>
    <property type="evidence" value="ECO:0007669"/>
    <property type="project" value="UniProtKB-UniRule"/>
</dbReference>
<evidence type="ECO:0000256" key="4">
    <source>
        <dbReference type="ARBA" id="ARBA00023065"/>
    </source>
</evidence>
<evidence type="ECO:0000256" key="2">
    <source>
        <dbReference type="ARBA" id="ARBA00005712"/>
    </source>
</evidence>
<evidence type="ECO:0000259" key="10">
    <source>
        <dbReference type="Pfam" id="PF02823"/>
    </source>
</evidence>
<keyword evidence="6 8" id="KW-0139">CF(1)</keyword>
<keyword evidence="11" id="KW-0150">Chloroplast</keyword>
<evidence type="ECO:0000256" key="3">
    <source>
        <dbReference type="ARBA" id="ARBA00022448"/>
    </source>
</evidence>
<keyword evidence="5 8" id="KW-0472">Membrane</keyword>
<dbReference type="InterPro" id="IPR036771">
    <property type="entry name" value="ATPsynth_dsu/esu_N"/>
</dbReference>
<dbReference type="EMBL" id="KC684276">
    <property type="protein sequence ID" value="AGL12028.1"/>
    <property type="molecule type" value="Genomic_DNA"/>
</dbReference>
<evidence type="ECO:0000256" key="8">
    <source>
        <dbReference type="HAMAP-Rule" id="MF_00530"/>
    </source>
</evidence>
<dbReference type="AlphaFoldDB" id="A0A023HHY2"/>
<evidence type="ECO:0000256" key="1">
    <source>
        <dbReference type="ARBA" id="ARBA00004170"/>
    </source>
</evidence>
<feature type="domain" description="ATP synthase F1 complex delta/epsilon subunit N-terminal" evidence="10">
    <location>
        <begin position="4"/>
        <end position="83"/>
    </location>
</feature>
<evidence type="ECO:0000256" key="7">
    <source>
        <dbReference type="ARBA" id="ARBA00023310"/>
    </source>
</evidence>
<dbReference type="NCBIfam" id="TIGR01216">
    <property type="entry name" value="ATP_synt_epsi"/>
    <property type="match status" value="1"/>
</dbReference>
<evidence type="ECO:0000256" key="9">
    <source>
        <dbReference type="RuleBase" id="RU003655"/>
    </source>
</evidence>
<comment type="function">
    <text evidence="8 9">Produces ATP from ADP in the presence of a proton gradient across the membrane.</text>
</comment>